<feature type="active site" evidence="8">
    <location>
        <position position="465"/>
    </location>
</feature>
<evidence type="ECO:0000256" key="11">
    <source>
        <dbReference type="SAM" id="MobiDB-lite"/>
    </source>
</evidence>
<dbReference type="GO" id="GO:0003886">
    <property type="term" value="F:DNA (cytosine-5-)-methyltransferase activity"/>
    <property type="evidence" value="ECO:0000318"/>
    <property type="project" value="GO_Central"/>
</dbReference>
<keyword evidence="15" id="KW-1185">Reference proteome</keyword>
<dbReference type="InterPro" id="IPR001525">
    <property type="entry name" value="C5_MeTfrase"/>
</dbReference>
<dbReference type="Pfam" id="PF00385">
    <property type="entry name" value="Chromo"/>
    <property type="match status" value="1"/>
</dbReference>
<evidence type="ECO:0000256" key="2">
    <source>
        <dbReference type="ARBA" id="ARBA00022603"/>
    </source>
</evidence>
<dbReference type="PROSITE" id="PS00094">
    <property type="entry name" value="C5_MTASE_1"/>
    <property type="match status" value="1"/>
</dbReference>
<dbReference type="PROSITE" id="PS00598">
    <property type="entry name" value="CHROMO_1"/>
    <property type="match status" value="1"/>
</dbReference>
<dbReference type="InterPro" id="IPR016197">
    <property type="entry name" value="Chromo-like_dom_sf"/>
</dbReference>
<dbReference type="InterPro" id="IPR023780">
    <property type="entry name" value="Chromo_domain"/>
</dbReference>
<dbReference type="PANTHER" id="PTHR10629">
    <property type="entry name" value="CYTOSINE-SPECIFIC METHYLTRANSFERASE"/>
    <property type="match status" value="1"/>
</dbReference>
<reference evidence="15" key="1">
    <citation type="journal article" date="2016" name="Nature">
        <title>The genome of the seagrass Zostera marina reveals angiosperm adaptation to the sea.</title>
        <authorList>
            <person name="Olsen J.L."/>
            <person name="Rouze P."/>
            <person name="Verhelst B."/>
            <person name="Lin Y.-C."/>
            <person name="Bayer T."/>
            <person name="Collen J."/>
            <person name="Dattolo E."/>
            <person name="De Paoli E."/>
            <person name="Dittami S."/>
            <person name="Maumus F."/>
            <person name="Michel G."/>
            <person name="Kersting A."/>
            <person name="Lauritano C."/>
            <person name="Lohaus R."/>
            <person name="Toepel M."/>
            <person name="Tonon T."/>
            <person name="Vanneste K."/>
            <person name="Amirebrahimi M."/>
            <person name="Brakel J."/>
            <person name="Bostroem C."/>
            <person name="Chovatia M."/>
            <person name="Grimwood J."/>
            <person name="Jenkins J.W."/>
            <person name="Jueterbock A."/>
            <person name="Mraz A."/>
            <person name="Stam W.T."/>
            <person name="Tice H."/>
            <person name="Bornberg-Bauer E."/>
            <person name="Green P.J."/>
            <person name="Pearson G.A."/>
            <person name="Procaccini G."/>
            <person name="Duarte C.M."/>
            <person name="Schmutz J."/>
            <person name="Reusch T.B.H."/>
            <person name="Van de Peer Y."/>
        </authorList>
    </citation>
    <scope>NUCLEOTIDE SEQUENCE [LARGE SCALE GENOMIC DNA]</scope>
    <source>
        <strain evidence="15">cv. Finnish</strain>
    </source>
</reference>
<feature type="domain" description="Chromo" evidence="12">
    <location>
        <begin position="387"/>
        <end position="442"/>
    </location>
</feature>
<keyword evidence="4 8" id="KW-0949">S-adenosyl-L-methionine</keyword>
<evidence type="ECO:0000313" key="15">
    <source>
        <dbReference type="Proteomes" id="UP000036987"/>
    </source>
</evidence>
<dbReference type="SMART" id="SM00298">
    <property type="entry name" value="CHROMO"/>
    <property type="match status" value="1"/>
</dbReference>
<dbReference type="OMA" id="VCEIPKR"/>
<keyword evidence="6" id="KW-0539">Nucleus</keyword>
<comment type="similarity">
    <text evidence="8 9">Belongs to the class I-like SAM-binding methyltransferase superfamily. C5-methyltransferase family.</text>
</comment>
<feature type="region of interest" description="Disordered" evidence="11">
    <location>
        <begin position="49"/>
        <end position="124"/>
    </location>
</feature>
<keyword evidence="3 8" id="KW-0808">Transferase</keyword>
<dbReference type="PROSITE" id="PS51679">
    <property type="entry name" value="SAM_MT_C5"/>
    <property type="match status" value="1"/>
</dbReference>
<dbReference type="STRING" id="29655.A0A0K9NQG1"/>
<gene>
    <name evidence="14" type="ORF">ZOSMA_79G00370</name>
</gene>
<dbReference type="Proteomes" id="UP000036987">
    <property type="component" value="Unassembled WGS sequence"/>
</dbReference>
<evidence type="ECO:0000256" key="5">
    <source>
        <dbReference type="ARBA" id="ARBA00023125"/>
    </source>
</evidence>
<dbReference type="NCBIfam" id="TIGR00675">
    <property type="entry name" value="dcm"/>
    <property type="match status" value="1"/>
</dbReference>
<dbReference type="Gene3D" id="2.30.30.490">
    <property type="match status" value="1"/>
</dbReference>
<dbReference type="EC" id="2.1.1.37" evidence="10"/>
<evidence type="ECO:0000256" key="1">
    <source>
        <dbReference type="ARBA" id="ARBA00004123"/>
    </source>
</evidence>
<dbReference type="GO" id="GO:0003677">
    <property type="term" value="F:DNA binding"/>
    <property type="evidence" value="ECO:0000318"/>
    <property type="project" value="GO_Central"/>
</dbReference>
<dbReference type="SMART" id="SM00439">
    <property type="entry name" value="BAH"/>
    <property type="match status" value="1"/>
</dbReference>
<proteinExistence type="inferred from homology"/>
<evidence type="ECO:0000256" key="6">
    <source>
        <dbReference type="ARBA" id="ARBA00023242"/>
    </source>
</evidence>
<evidence type="ECO:0000256" key="10">
    <source>
        <dbReference type="RuleBase" id="RU000417"/>
    </source>
</evidence>
<dbReference type="OrthoDB" id="5376140at2759"/>
<evidence type="ECO:0000256" key="4">
    <source>
        <dbReference type="ARBA" id="ARBA00022691"/>
    </source>
</evidence>
<dbReference type="GO" id="GO:0005634">
    <property type="term" value="C:nucleus"/>
    <property type="evidence" value="ECO:0000318"/>
    <property type="project" value="GO_Central"/>
</dbReference>
<dbReference type="PANTHER" id="PTHR10629:SF50">
    <property type="entry name" value="DNA (CYTOSINE-5)-METHYLTRANSFERASE CMT3"/>
    <property type="match status" value="1"/>
</dbReference>
<dbReference type="Gene3D" id="3.90.120.10">
    <property type="entry name" value="DNA Methylase, subunit A, domain 2"/>
    <property type="match status" value="1"/>
</dbReference>
<comment type="caution">
    <text evidence="14">The sequence shown here is derived from an EMBL/GenBank/DDBJ whole genome shotgun (WGS) entry which is preliminary data.</text>
</comment>
<dbReference type="EMBL" id="LFYR01001977">
    <property type="protein sequence ID" value="KMZ58195.1"/>
    <property type="molecule type" value="Genomic_DNA"/>
</dbReference>
<evidence type="ECO:0000256" key="8">
    <source>
        <dbReference type="PROSITE-ProRule" id="PRU01016"/>
    </source>
</evidence>
<dbReference type="InterPro" id="IPR001025">
    <property type="entry name" value="BAH_dom"/>
</dbReference>
<dbReference type="SUPFAM" id="SSF54160">
    <property type="entry name" value="Chromo domain-like"/>
    <property type="match status" value="1"/>
</dbReference>
<dbReference type="Pfam" id="PF01426">
    <property type="entry name" value="BAH"/>
    <property type="match status" value="1"/>
</dbReference>
<dbReference type="GO" id="GO:0003682">
    <property type="term" value="F:chromatin binding"/>
    <property type="evidence" value="ECO:0007669"/>
    <property type="project" value="InterPro"/>
</dbReference>
<dbReference type="InterPro" id="IPR000953">
    <property type="entry name" value="Chromo/chromo_shadow_dom"/>
</dbReference>
<dbReference type="AlphaFoldDB" id="A0A0K9NQG1"/>
<dbReference type="InterPro" id="IPR023779">
    <property type="entry name" value="Chromodomain_CS"/>
</dbReference>
<accession>A0A0K9NQG1</accession>
<organism evidence="14 15">
    <name type="scientific">Zostera marina</name>
    <name type="common">Eelgrass</name>
    <dbReference type="NCBI Taxonomy" id="29655"/>
    <lineage>
        <taxon>Eukaryota</taxon>
        <taxon>Viridiplantae</taxon>
        <taxon>Streptophyta</taxon>
        <taxon>Embryophyta</taxon>
        <taxon>Tracheophyta</taxon>
        <taxon>Spermatophyta</taxon>
        <taxon>Magnoliopsida</taxon>
        <taxon>Liliopsida</taxon>
        <taxon>Zosteraceae</taxon>
        <taxon>Zostera</taxon>
    </lineage>
</organism>
<dbReference type="PRINTS" id="PR00105">
    <property type="entry name" value="C5METTRFRASE"/>
</dbReference>
<evidence type="ECO:0000256" key="3">
    <source>
        <dbReference type="ARBA" id="ARBA00022679"/>
    </source>
</evidence>
<dbReference type="FunFam" id="3.90.120.10:FF:000003">
    <property type="entry name" value="DNA (cytosine-5)-methyltransferase 1"/>
    <property type="match status" value="1"/>
</dbReference>
<evidence type="ECO:0000313" key="14">
    <source>
        <dbReference type="EMBL" id="KMZ58195.1"/>
    </source>
</evidence>
<dbReference type="GO" id="GO:0032259">
    <property type="term" value="P:methylation"/>
    <property type="evidence" value="ECO:0007669"/>
    <property type="project" value="UniProtKB-KW"/>
</dbReference>
<keyword evidence="5" id="KW-0238">DNA-binding</keyword>
<protein>
    <recommendedName>
        <fullName evidence="10">Cytosine-specific methyltransferase</fullName>
        <ecNumber evidence="10">2.1.1.37</ecNumber>
    </recommendedName>
</protein>
<name>A0A0K9NQG1_ZOSMR</name>
<dbReference type="Gene3D" id="3.40.50.150">
    <property type="entry name" value="Vaccinia Virus protein VP39"/>
    <property type="match status" value="1"/>
</dbReference>
<evidence type="ECO:0000256" key="9">
    <source>
        <dbReference type="RuleBase" id="RU000416"/>
    </source>
</evidence>
<dbReference type="InterPro" id="IPR043151">
    <property type="entry name" value="BAH_sf"/>
</dbReference>
<dbReference type="Pfam" id="PF00145">
    <property type="entry name" value="DNA_methylase"/>
    <property type="match status" value="1"/>
</dbReference>
<feature type="region of interest" description="Disordered" evidence="11">
    <location>
        <begin position="1"/>
        <end position="26"/>
    </location>
</feature>
<feature type="compositionally biased region" description="Polar residues" evidence="11">
    <location>
        <begin position="16"/>
        <end position="26"/>
    </location>
</feature>
<dbReference type="PROSITE" id="PS51038">
    <property type="entry name" value="BAH"/>
    <property type="match status" value="1"/>
</dbReference>
<keyword evidence="2 8" id="KW-0489">Methyltransferase</keyword>
<feature type="domain" description="BAH" evidence="13">
    <location>
        <begin position="123"/>
        <end position="250"/>
    </location>
</feature>
<dbReference type="GO" id="GO:0044027">
    <property type="term" value="P:negative regulation of gene expression via chromosomal CpG island methylation"/>
    <property type="evidence" value="ECO:0000318"/>
    <property type="project" value="GO_Central"/>
</dbReference>
<sequence length="837" mass="94395">MSASKKRNASVAHITPPSTRITRSRAANSLPPVVVLEIPEKEPLKVEYGVKEEEEESNGITVVESDTPVLDVSDEKPSIMKKMSSSSSDVSTKKALKNEVPKKGGRVPLAGSNGKHDEESQFVGEKLSDEVAKKKWPERYPTGEPGKPNYIGRIVEFFESTDGLFYFTSRWFFKAEDTVIGDIGQKSHSPKHHPKRVFLSEETDENLLDCIVSKLKIIKRDANIKDSIPKCDFFYDMSYSVQYSSFINLPKDEPHADSEESSTLSFECNTEISKEANSSQTHTTTVLDLYAGCGAMSTGLCHGAHLAGLDIETKWAVDINEDACRCLQANHPNTKVLNDDAETFLALLKEWKVLCEKYGSSEVSYDEPSNIETDSDEDDKPDSIVVFVVEKLLDICYGDPDKMGQIGLKFKVRWKGYGPDHDSWEPIDGLSNCEACIRDFVKSGMQNKLLPLRGDVDIICGGPPCQGISGFNRFRDFASPLNDIKNKQMLVYMEIVEVLKPKYVLMENVVDIVKFSGGFLGRYALSFLVSRNYQARLGIMAAGCYGLPQFRFRVFLWGARDDQNLPQFPLPTHNVVLRGHVPTEFDHNLVGYNEDEQRNLKKALFLEDAISDLPSVSNSESRDAMPYLEPPKTDFQRFIRTSKYELMNVSAKEGHSMLFDHRPLELNEDDLQRVQQIPKRKGANFRDLPGLRVGPGNVIERDPDMDIILLPSKKPLVPNYAISFVKGKSLKPFGRLWWDETVPTVVTRAEPHNQKILHPNQDRVLTVREIARLQGFPDYYRLSGPIKQRYMQVGNAVAFPVSRALGYSLGKAYQKEPVENDFRFTLPADFPFLNNNQ</sequence>
<evidence type="ECO:0000259" key="12">
    <source>
        <dbReference type="PROSITE" id="PS50013"/>
    </source>
</evidence>
<evidence type="ECO:0000259" key="13">
    <source>
        <dbReference type="PROSITE" id="PS51038"/>
    </source>
</evidence>
<dbReference type="SUPFAM" id="SSF53335">
    <property type="entry name" value="S-adenosyl-L-methionine-dependent methyltransferases"/>
    <property type="match status" value="1"/>
</dbReference>
<evidence type="ECO:0000256" key="7">
    <source>
        <dbReference type="ARBA" id="ARBA00047422"/>
    </source>
</evidence>
<dbReference type="PROSITE" id="PS50013">
    <property type="entry name" value="CHROMO_2"/>
    <property type="match status" value="1"/>
</dbReference>
<comment type="subcellular location">
    <subcellularLocation>
        <location evidence="1">Nucleus</location>
    </subcellularLocation>
</comment>
<dbReference type="CDD" id="cd18635">
    <property type="entry name" value="CD_CMT3_like"/>
    <property type="match status" value="1"/>
</dbReference>
<dbReference type="InterPro" id="IPR050390">
    <property type="entry name" value="C5-Methyltransferase"/>
</dbReference>
<dbReference type="InterPro" id="IPR018117">
    <property type="entry name" value="C5_DNA_meth_AS"/>
</dbReference>
<comment type="catalytic activity">
    <reaction evidence="7 10">
        <text>a 2'-deoxycytidine in DNA + S-adenosyl-L-methionine = a 5-methyl-2'-deoxycytidine in DNA + S-adenosyl-L-homocysteine + H(+)</text>
        <dbReference type="Rhea" id="RHEA:13681"/>
        <dbReference type="Rhea" id="RHEA-COMP:11369"/>
        <dbReference type="Rhea" id="RHEA-COMP:11370"/>
        <dbReference type="ChEBI" id="CHEBI:15378"/>
        <dbReference type="ChEBI" id="CHEBI:57856"/>
        <dbReference type="ChEBI" id="CHEBI:59789"/>
        <dbReference type="ChEBI" id="CHEBI:85452"/>
        <dbReference type="ChEBI" id="CHEBI:85454"/>
        <dbReference type="EC" id="2.1.1.37"/>
    </reaction>
</comment>
<dbReference type="FunFam" id="3.40.50.150:FF:000143">
    <property type="entry name" value="DNA (cytosine-5)-methyltransferase 1"/>
    <property type="match status" value="1"/>
</dbReference>
<dbReference type="InterPro" id="IPR029063">
    <property type="entry name" value="SAM-dependent_MTases_sf"/>
</dbReference>
<feature type="compositionally biased region" description="Low complexity" evidence="11">
    <location>
        <begin position="80"/>
        <end position="90"/>
    </location>
</feature>